<sequence>MNNKKLFPALLLAGTLFAAGATTTQAQQTLTKEITQEVPSQKGSLIRIVTSSRKVAIKSWDQNKVKVTMELVYDTSLARKTRTDADWFEDLGVNIKPFSNRVDILTSTTSGAYSKNLRTTGQGFVTIHEQGNIKYKTAPNSVYIDGQARSLNDVTVKALSSKIGIGVVAVRIMNVMIPAGCKLDIENKYGDVVIGMNVDEAKLEINNGALDAQDIKDLKLTGTYCNANLGNIDKAEVEFTNGTFRAQNINDLDMDSKSSTIEYEKGNYLYVRSQADNYTIDAIDKVDGRKVYGSFKIDQLNNSFDLEGNNVDIKFRNIGPDVTLIKINNKYGDVRLPVKNLKNYYVDFIGNYSTVFAPFQKEVVKEEEKKEEKKEGDGDAKLKDVVVTGYAQNYRKGGASGVGEVAPRHFTSAVGDTKGKHTRIELTCHSCTVDFK</sequence>
<dbReference type="RefSeq" id="WP_119052358.1">
    <property type="nucleotide sequence ID" value="NZ_CP032157.1"/>
</dbReference>
<evidence type="ECO:0000313" key="4">
    <source>
        <dbReference type="Proteomes" id="UP000263900"/>
    </source>
</evidence>
<keyword evidence="4" id="KW-1185">Reference proteome</keyword>
<dbReference type="OrthoDB" id="626849at2"/>
<reference evidence="3 4" key="1">
    <citation type="submission" date="2018-09" db="EMBL/GenBank/DDBJ databases">
        <title>Genome sequencing of strain 6GH32-13.</title>
        <authorList>
            <person name="Weon H.-Y."/>
            <person name="Heo J."/>
            <person name="Kwon S.-W."/>
        </authorList>
    </citation>
    <scope>NUCLEOTIDE SEQUENCE [LARGE SCALE GENOMIC DNA]</scope>
    <source>
        <strain evidence="3 4">5GH32-13</strain>
    </source>
</reference>
<dbReference type="InterPro" id="IPR025164">
    <property type="entry name" value="Toastrack_DUF4097"/>
</dbReference>
<gene>
    <name evidence="3" type="ORF">D3H65_21865</name>
</gene>
<dbReference type="KEGG" id="pseg:D3H65_21865"/>
<feature type="signal peptide" evidence="1">
    <location>
        <begin position="1"/>
        <end position="26"/>
    </location>
</feature>
<evidence type="ECO:0000256" key="1">
    <source>
        <dbReference type="SAM" id="SignalP"/>
    </source>
</evidence>
<accession>A0A3B7N2B1</accession>
<evidence type="ECO:0000259" key="2">
    <source>
        <dbReference type="Pfam" id="PF13349"/>
    </source>
</evidence>
<name>A0A3B7N2B1_9BACT</name>
<keyword evidence="1" id="KW-0732">Signal</keyword>
<dbReference type="Proteomes" id="UP000263900">
    <property type="component" value="Chromosome"/>
</dbReference>
<dbReference type="EMBL" id="CP032157">
    <property type="protein sequence ID" value="AXY76481.1"/>
    <property type="molecule type" value="Genomic_DNA"/>
</dbReference>
<dbReference type="Pfam" id="PF13349">
    <property type="entry name" value="DUF4097"/>
    <property type="match status" value="1"/>
</dbReference>
<proteinExistence type="predicted"/>
<feature type="chain" id="PRO_5017787170" description="DUF4097 domain-containing protein" evidence="1">
    <location>
        <begin position="27"/>
        <end position="436"/>
    </location>
</feature>
<protein>
    <recommendedName>
        <fullName evidence="2">DUF4097 domain-containing protein</fullName>
    </recommendedName>
</protein>
<feature type="domain" description="DUF4097" evidence="2">
    <location>
        <begin position="173"/>
        <end position="382"/>
    </location>
</feature>
<dbReference type="AlphaFoldDB" id="A0A3B7N2B1"/>
<evidence type="ECO:0000313" key="3">
    <source>
        <dbReference type="EMBL" id="AXY76481.1"/>
    </source>
</evidence>
<organism evidence="3 4">
    <name type="scientific">Paraflavitalea soli</name>
    <dbReference type="NCBI Taxonomy" id="2315862"/>
    <lineage>
        <taxon>Bacteria</taxon>
        <taxon>Pseudomonadati</taxon>
        <taxon>Bacteroidota</taxon>
        <taxon>Chitinophagia</taxon>
        <taxon>Chitinophagales</taxon>
        <taxon>Chitinophagaceae</taxon>
        <taxon>Paraflavitalea</taxon>
    </lineage>
</organism>